<dbReference type="EMBL" id="CP061813">
    <property type="protein sequence ID" value="QOD59428.1"/>
    <property type="molecule type" value="Genomic_DNA"/>
</dbReference>
<reference evidence="1 2" key="1">
    <citation type="journal article" date="2016" name="Int. J. Syst. Evol. Microbiol.">
        <title>Polaribacter haliotis sp. nov., isolated from the gut of abalone Haliotis discus hannai.</title>
        <authorList>
            <person name="Kim Y.O."/>
            <person name="Park I.S."/>
            <person name="Park S."/>
            <person name="Nam B.H."/>
            <person name="Park J.M."/>
            <person name="Kim D.G."/>
            <person name="Yoon J.H."/>
        </authorList>
    </citation>
    <scope>NUCLEOTIDE SEQUENCE [LARGE SCALE GENOMIC DNA]</scope>
    <source>
        <strain evidence="1 2">KCTC 52418</strain>
    </source>
</reference>
<keyword evidence="2" id="KW-1185">Reference proteome</keyword>
<sequence>METKNYKIVDSNSDLDVIMEDYNELASSFSFKYLKVGVLGTALLCSSPSIYANESKSYNIKQEIQDNSLGIVSDCDNLINEFIESVNNFQKIRFTKKEVIQDILSFKSLVNNWDGYKALPLEIESASNTIYLINLLDDKIVGSLDDLYPNPHGTISFEWTNKLNEKVYLEVGNESFSYFAKFNSSEPLFFDNLEISDENIEMLAKYIRAV</sequence>
<dbReference type="OrthoDB" id="1454248at2"/>
<accession>A0A7L8ABP0</accession>
<proteinExistence type="predicted"/>
<dbReference type="RefSeq" id="WP_088355214.1">
    <property type="nucleotide sequence ID" value="NZ_CP061813.1"/>
</dbReference>
<name>A0A7L8ABP0_9FLAO</name>
<dbReference type="KEGG" id="phal:H9I45_08580"/>
<dbReference type="Proteomes" id="UP000516764">
    <property type="component" value="Chromosome"/>
</dbReference>
<evidence type="ECO:0000313" key="2">
    <source>
        <dbReference type="Proteomes" id="UP000516764"/>
    </source>
</evidence>
<protein>
    <submittedName>
        <fullName evidence="1">Uncharacterized protein</fullName>
    </submittedName>
</protein>
<dbReference type="AlphaFoldDB" id="A0A7L8ABP0"/>
<gene>
    <name evidence="1" type="ORF">H9I45_08580</name>
</gene>
<evidence type="ECO:0000313" key="1">
    <source>
        <dbReference type="EMBL" id="QOD59428.1"/>
    </source>
</evidence>
<organism evidence="1 2">
    <name type="scientific">Polaribacter haliotis</name>
    <dbReference type="NCBI Taxonomy" id="1888915"/>
    <lineage>
        <taxon>Bacteria</taxon>
        <taxon>Pseudomonadati</taxon>
        <taxon>Bacteroidota</taxon>
        <taxon>Flavobacteriia</taxon>
        <taxon>Flavobacteriales</taxon>
        <taxon>Flavobacteriaceae</taxon>
    </lineage>
</organism>